<reference evidence="2" key="1">
    <citation type="journal article" date="2020" name="Nat. Commun.">
        <title>Large-scale genome sequencing of mycorrhizal fungi provides insights into the early evolution of symbiotic traits.</title>
        <authorList>
            <person name="Miyauchi S."/>
            <person name="Kiss E."/>
            <person name="Kuo A."/>
            <person name="Drula E."/>
            <person name="Kohler A."/>
            <person name="Sanchez-Garcia M."/>
            <person name="Morin E."/>
            <person name="Andreopoulos B."/>
            <person name="Barry K.W."/>
            <person name="Bonito G."/>
            <person name="Buee M."/>
            <person name="Carver A."/>
            <person name="Chen C."/>
            <person name="Cichocki N."/>
            <person name="Clum A."/>
            <person name="Culley D."/>
            <person name="Crous P.W."/>
            <person name="Fauchery L."/>
            <person name="Girlanda M."/>
            <person name="Hayes R.D."/>
            <person name="Keri Z."/>
            <person name="LaButti K."/>
            <person name="Lipzen A."/>
            <person name="Lombard V."/>
            <person name="Magnuson J."/>
            <person name="Maillard F."/>
            <person name="Murat C."/>
            <person name="Nolan M."/>
            <person name="Ohm R.A."/>
            <person name="Pangilinan J."/>
            <person name="Pereira M.F."/>
            <person name="Perotto S."/>
            <person name="Peter M."/>
            <person name="Pfister S."/>
            <person name="Riley R."/>
            <person name="Sitrit Y."/>
            <person name="Stielow J.B."/>
            <person name="Szollosi G."/>
            <person name="Zifcakova L."/>
            <person name="Stursova M."/>
            <person name="Spatafora J.W."/>
            <person name="Tedersoo L."/>
            <person name="Vaario L.M."/>
            <person name="Yamada A."/>
            <person name="Yan M."/>
            <person name="Wang P."/>
            <person name="Xu J."/>
            <person name="Bruns T."/>
            <person name="Baldrian P."/>
            <person name="Vilgalys R."/>
            <person name="Dunand C."/>
            <person name="Henrissat B."/>
            <person name="Grigoriev I.V."/>
            <person name="Hibbett D."/>
            <person name="Nagy L.G."/>
            <person name="Martin F.M."/>
        </authorList>
    </citation>
    <scope>NUCLEOTIDE SEQUENCE</scope>
    <source>
        <strain evidence="2">UH-Tt-Lm1</strain>
    </source>
</reference>
<name>A0A9P6L4R2_9AGAM</name>
<gene>
    <name evidence="2" type="ORF">BJ322DRAFT_1075488</name>
</gene>
<feature type="non-terminal residue" evidence="2">
    <location>
        <position position="54"/>
    </location>
</feature>
<comment type="caution">
    <text evidence="2">The sequence shown here is derived from an EMBL/GenBank/DDBJ whole genome shotgun (WGS) entry which is preliminary data.</text>
</comment>
<dbReference type="EMBL" id="WIUZ02000012">
    <property type="protein sequence ID" value="KAF9782312.1"/>
    <property type="molecule type" value="Genomic_DNA"/>
</dbReference>
<accession>A0A9P6L4R2</accession>
<keyword evidence="1" id="KW-0472">Membrane</keyword>
<keyword evidence="1" id="KW-1133">Transmembrane helix</keyword>
<keyword evidence="1" id="KW-0812">Transmembrane</keyword>
<feature type="transmembrane region" description="Helical" evidence="1">
    <location>
        <begin position="12"/>
        <end position="30"/>
    </location>
</feature>
<evidence type="ECO:0000256" key="1">
    <source>
        <dbReference type="SAM" id="Phobius"/>
    </source>
</evidence>
<proteinExistence type="predicted"/>
<reference evidence="2" key="2">
    <citation type="submission" date="2020-11" db="EMBL/GenBank/DDBJ databases">
        <authorList>
            <consortium name="DOE Joint Genome Institute"/>
            <person name="Kuo A."/>
            <person name="Miyauchi S."/>
            <person name="Kiss E."/>
            <person name="Drula E."/>
            <person name="Kohler A."/>
            <person name="Sanchez-Garcia M."/>
            <person name="Andreopoulos B."/>
            <person name="Barry K.W."/>
            <person name="Bonito G."/>
            <person name="Buee M."/>
            <person name="Carver A."/>
            <person name="Chen C."/>
            <person name="Cichocki N."/>
            <person name="Clum A."/>
            <person name="Culley D."/>
            <person name="Crous P.W."/>
            <person name="Fauchery L."/>
            <person name="Girlanda M."/>
            <person name="Hayes R."/>
            <person name="Keri Z."/>
            <person name="Labutti K."/>
            <person name="Lipzen A."/>
            <person name="Lombard V."/>
            <person name="Magnuson J."/>
            <person name="Maillard F."/>
            <person name="Morin E."/>
            <person name="Murat C."/>
            <person name="Nolan M."/>
            <person name="Ohm R."/>
            <person name="Pangilinan J."/>
            <person name="Pereira M."/>
            <person name="Perotto S."/>
            <person name="Peter M."/>
            <person name="Riley R."/>
            <person name="Sitrit Y."/>
            <person name="Stielow B."/>
            <person name="Szollosi G."/>
            <person name="Zifcakova L."/>
            <person name="Stursova M."/>
            <person name="Spatafora J.W."/>
            <person name="Tedersoo L."/>
            <person name="Vaario L.-M."/>
            <person name="Yamada A."/>
            <person name="Yan M."/>
            <person name="Wang P."/>
            <person name="Xu J."/>
            <person name="Bruns T."/>
            <person name="Baldrian P."/>
            <person name="Vilgalys R."/>
            <person name="Henrissat B."/>
            <person name="Grigoriev I.V."/>
            <person name="Hibbett D."/>
            <person name="Nagy L.G."/>
            <person name="Martin F.M."/>
        </authorList>
    </citation>
    <scope>NUCLEOTIDE SEQUENCE</scope>
    <source>
        <strain evidence="2">UH-Tt-Lm1</strain>
    </source>
</reference>
<evidence type="ECO:0000313" key="3">
    <source>
        <dbReference type="Proteomes" id="UP000736335"/>
    </source>
</evidence>
<dbReference type="Proteomes" id="UP000736335">
    <property type="component" value="Unassembled WGS sequence"/>
</dbReference>
<sequence>MPPLTDILHRTLVVGLLGATVAGVGVGWGVHKDTLRRGQEVCSGVPGHRFPGKL</sequence>
<dbReference type="AlphaFoldDB" id="A0A9P6L4R2"/>
<organism evidence="2 3">
    <name type="scientific">Thelephora terrestris</name>
    <dbReference type="NCBI Taxonomy" id="56493"/>
    <lineage>
        <taxon>Eukaryota</taxon>
        <taxon>Fungi</taxon>
        <taxon>Dikarya</taxon>
        <taxon>Basidiomycota</taxon>
        <taxon>Agaricomycotina</taxon>
        <taxon>Agaricomycetes</taxon>
        <taxon>Thelephorales</taxon>
        <taxon>Thelephoraceae</taxon>
        <taxon>Thelephora</taxon>
    </lineage>
</organism>
<protein>
    <submittedName>
        <fullName evidence="2">Uncharacterized protein</fullName>
    </submittedName>
</protein>
<evidence type="ECO:0000313" key="2">
    <source>
        <dbReference type="EMBL" id="KAF9782312.1"/>
    </source>
</evidence>
<keyword evidence="3" id="KW-1185">Reference proteome</keyword>